<dbReference type="Gene3D" id="1.10.8.60">
    <property type="match status" value="1"/>
</dbReference>
<feature type="transmembrane region" description="Helical" evidence="15">
    <location>
        <begin position="12"/>
        <end position="28"/>
    </location>
</feature>
<dbReference type="Pfam" id="PF00004">
    <property type="entry name" value="AAA"/>
    <property type="match status" value="1"/>
</dbReference>
<dbReference type="PANTHER" id="PTHR23076:SF97">
    <property type="entry name" value="ATP-DEPENDENT ZINC METALLOPROTEASE YME1L1"/>
    <property type="match status" value="1"/>
</dbReference>
<evidence type="ECO:0000256" key="17">
    <source>
        <dbReference type="SAM" id="MobiDB-lite"/>
    </source>
</evidence>
<evidence type="ECO:0000256" key="7">
    <source>
        <dbReference type="ARBA" id="ARBA00022741"/>
    </source>
</evidence>
<comment type="caution">
    <text evidence="19">The sequence shown here is derived from an EMBL/GenBank/DDBJ whole genome shotgun (WGS) entry which is preliminary data.</text>
</comment>
<evidence type="ECO:0000256" key="4">
    <source>
        <dbReference type="ARBA" id="ARBA00022670"/>
    </source>
</evidence>
<proteinExistence type="inferred from homology"/>
<feature type="domain" description="AAA+ ATPase" evidence="18">
    <location>
        <begin position="195"/>
        <end position="334"/>
    </location>
</feature>
<evidence type="ECO:0000313" key="20">
    <source>
        <dbReference type="Proteomes" id="UP000316096"/>
    </source>
</evidence>
<dbReference type="GO" id="GO:0005886">
    <property type="term" value="C:plasma membrane"/>
    <property type="evidence" value="ECO:0007669"/>
    <property type="project" value="UniProtKB-SubCell"/>
</dbReference>
<dbReference type="CDD" id="cd19501">
    <property type="entry name" value="RecA-like_FtsH"/>
    <property type="match status" value="1"/>
</dbReference>
<keyword evidence="20" id="KW-1185">Reference proteome</keyword>
<dbReference type="InterPro" id="IPR003593">
    <property type="entry name" value="AAA+_ATPase"/>
</dbReference>
<gene>
    <name evidence="15" type="primary">ftsH</name>
    <name evidence="19" type="ORF">FB559_2475</name>
</gene>
<evidence type="ECO:0000313" key="19">
    <source>
        <dbReference type="EMBL" id="TQL96922.1"/>
    </source>
</evidence>
<dbReference type="OrthoDB" id="9809379at2"/>
<dbReference type="Pfam" id="PF06480">
    <property type="entry name" value="FtsH_ext"/>
    <property type="match status" value="1"/>
</dbReference>
<dbReference type="Gene3D" id="1.20.58.760">
    <property type="entry name" value="Peptidase M41"/>
    <property type="match status" value="1"/>
</dbReference>
<name>A0A543CIJ4_9ACTN</name>
<dbReference type="GO" id="GO:0030163">
    <property type="term" value="P:protein catabolic process"/>
    <property type="evidence" value="ECO:0007669"/>
    <property type="project" value="UniProtKB-UniRule"/>
</dbReference>
<comment type="similarity">
    <text evidence="2 15">In the C-terminal section; belongs to the peptidase M41 family.</text>
</comment>
<keyword evidence="3 15" id="KW-1003">Cell membrane</keyword>
<feature type="binding site" evidence="15">
    <location>
        <begin position="203"/>
        <end position="210"/>
    </location>
    <ligand>
        <name>ATP</name>
        <dbReference type="ChEBI" id="CHEBI:30616"/>
    </ligand>
</feature>
<dbReference type="InterPro" id="IPR003960">
    <property type="entry name" value="ATPase_AAA_CS"/>
</dbReference>
<evidence type="ECO:0000256" key="15">
    <source>
        <dbReference type="HAMAP-Rule" id="MF_01458"/>
    </source>
</evidence>
<dbReference type="RefSeq" id="WP_141955715.1">
    <property type="nucleotide sequence ID" value="NZ_VFOZ01000001.1"/>
</dbReference>
<comment type="subunit">
    <text evidence="15">Homohexamer.</text>
</comment>
<evidence type="ECO:0000256" key="8">
    <source>
        <dbReference type="ARBA" id="ARBA00022801"/>
    </source>
</evidence>
<evidence type="ECO:0000256" key="11">
    <source>
        <dbReference type="ARBA" id="ARBA00022989"/>
    </source>
</evidence>
<evidence type="ECO:0000256" key="6">
    <source>
        <dbReference type="ARBA" id="ARBA00022723"/>
    </source>
</evidence>
<dbReference type="EMBL" id="VFOZ01000001">
    <property type="protein sequence ID" value="TQL96922.1"/>
    <property type="molecule type" value="Genomic_DNA"/>
</dbReference>
<dbReference type="SUPFAM" id="SSF140990">
    <property type="entry name" value="FtsH protease domain-like"/>
    <property type="match status" value="1"/>
</dbReference>
<evidence type="ECO:0000256" key="2">
    <source>
        <dbReference type="ARBA" id="ARBA00010044"/>
    </source>
</evidence>
<keyword evidence="8 15" id="KW-0378">Hydrolase</keyword>
<dbReference type="FunFam" id="3.40.50.300:FF:000001">
    <property type="entry name" value="ATP-dependent zinc metalloprotease FtsH"/>
    <property type="match status" value="1"/>
</dbReference>
<dbReference type="GO" id="GO:0004222">
    <property type="term" value="F:metalloendopeptidase activity"/>
    <property type="evidence" value="ECO:0007669"/>
    <property type="project" value="InterPro"/>
</dbReference>
<dbReference type="InterPro" id="IPR003959">
    <property type="entry name" value="ATPase_AAA_core"/>
</dbReference>
<comment type="function">
    <text evidence="15">Acts as a processive, ATP-dependent zinc metallopeptidase for both cytoplasmic and membrane proteins. Plays a role in the quality control of integral membrane proteins.</text>
</comment>
<dbReference type="EC" id="3.4.24.-" evidence="15"/>
<comment type="similarity">
    <text evidence="16">Belongs to the AAA ATPase family.</text>
</comment>
<keyword evidence="11 15" id="KW-1133">Transmembrane helix</keyword>
<dbReference type="InterPro" id="IPR027417">
    <property type="entry name" value="P-loop_NTPase"/>
</dbReference>
<organism evidence="19 20">
    <name type="scientific">Actinoallomurus bryophytorum</name>
    <dbReference type="NCBI Taxonomy" id="1490222"/>
    <lineage>
        <taxon>Bacteria</taxon>
        <taxon>Bacillati</taxon>
        <taxon>Actinomycetota</taxon>
        <taxon>Actinomycetes</taxon>
        <taxon>Streptosporangiales</taxon>
        <taxon>Thermomonosporaceae</taxon>
        <taxon>Actinoallomurus</taxon>
    </lineage>
</organism>
<feature type="binding site" evidence="15">
    <location>
        <position position="425"/>
    </location>
    <ligand>
        <name>Zn(2+)</name>
        <dbReference type="ChEBI" id="CHEBI:29105"/>
        <note>catalytic</note>
    </ligand>
</feature>
<dbReference type="GO" id="GO:0016887">
    <property type="term" value="F:ATP hydrolysis activity"/>
    <property type="evidence" value="ECO:0007669"/>
    <property type="project" value="UniProtKB-UniRule"/>
</dbReference>
<keyword evidence="10 15" id="KW-0067">ATP-binding</keyword>
<comment type="similarity">
    <text evidence="14 15">In the central section; belongs to the AAA ATPase family.</text>
</comment>
<keyword evidence="12 15" id="KW-0482">Metalloprotease</keyword>
<comment type="cofactor">
    <cofactor evidence="15">
        <name>Zn(2+)</name>
        <dbReference type="ChEBI" id="CHEBI:29105"/>
    </cofactor>
    <text evidence="15">Binds 1 zinc ion per subunit.</text>
</comment>
<feature type="compositionally biased region" description="Acidic residues" evidence="17">
    <location>
        <begin position="661"/>
        <end position="670"/>
    </location>
</feature>
<feature type="transmembrane region" description="Helical" evidence="15">
    <location>
        <begin position="110"/>
        <end position="131"/>
    </location>
</feature>
<comment type="subcellular location">
    <subcellularLocation>
        <location evidence="15">Cell membrane</location>
        <topology evidence="15">Multi-pass membrane protein</topology>
        <orientation evidence="15">Cytoplasmic side</orientation>
    </subcellularLocation>
    <subcellularLocation>
        <location evidence="1">Membrane</location>
    </subcellularLocation>
</comment>
<evidence type="ECO:0000256" key="1">
    <source>
        <dbReference type="ARBA" id="ARBA00004370"/>
    </source>
</evidence>
<dbReference type="InterPro" id="IPR037219">
    <property type="entry name" value="Peptidase_M41-like"/>
</dbReference>
<dbReference type="GO" id="GO:0004176">
    <property type="term" value="F:ATP-dependent peptidase activity"/>
    <property type="evidence" value="ECO:0007669"/>
    <property type="project" value="InterPro"/>
</dbReference>
<dbReference type="Pfam" id="PF17862">
    <property type="entry name" value="AAA_lid_3"/>
    <property type="match status" value="1"/>
</dbReference>
<dbReference type="InterPro" id="IPR005936">
    <property type="entry name" value="FtsH"/>
</dbReference>
<keyword evidence="9 15" id="KW-0862">Zinc</keyword>
<dbReference type="InterPro" id="IPR000642">
    <property type="entry name" value="Peptidase_M41"/>
</dbReference>
<keyword evidence="7 15" id="KW-0547">Nucleotide-binding</keyword>
<feature type="binding site" evidence="15">
    <location>
        <position position="429"/>
    </location>
    <ligand>
        <name>Zn(2+)</name>
        <dbReference type="ChEBI" id="CHEBI:29105"/>
        <note>catalytic</note>
    </ligand>
</feature>
<dbReference type="HAMAP" id="MF_01458">
    <property type="entry name" value="FtsH"/>
    <property type="match status" value="1"/>
</dbReference>
<dbReference type="InterPro" id="IPR041569">
    <property type="entry name" value="AAA_lid_3"/>
</dbReference>
<dbReference type="PROSITE" id="PS00674">
    <property type="entry name" value="AAA"/>
    <property type="match status" value="1"/>
</dbReference>
<keyword evidence="13 15" id="KW-0472">Membrane</keyword>
<evidence type="ECO:0000256" key="14">
    <source>
        <dbReference type="ARBA" id="ARBA00061570"/>
    </source>
</evidence>
<dbReference type="GO" id="GO:0006508">
    <property type="term" value="P:proteolysis"/>
    <property type="evidence" value="ECO:0007669"/>
    <property type="project" value="UniProtKB-KW"/>
</dbReference>
<evidence type="ECO:0000256" key="9">
    <source>
        <dbReference type="ARBA" id="ARBA00022833"/>
    </source>
</evidence>
<dbReference type="AlphaFoldDB" id="A0A543CIJ4"/>
<keyword evidence="6 15" id="KW-0479">Metal-binding</keyword>
<dbReference type="GO" id="GO:0008270">
    <property type="term" value="F:zinc ion binding"/>
    <property type="evidence" value="ECO:0007669"/>
    <property type="project" value="UniProtKB-UniRule"/>
</dbReference>
<feature type="region of interest" description="Disordered" evidence="17">
    <location>
        <begin position="612"/>
        <end position="670"/>
    </location>
</feature>
<dbReference type="PANTHER" id="PTHR23076">
    <property type="entry name" value="METALLOPROTEASE M41 FTSH"/>
    <property type="match status" value="1"/>
</dbReference>
<dbReference type="SUPFAM" id="SSF52540">
    <property type="entry name" value="P-loop containing nucleoside triphosphate hydrolases"/>
    <property type="match status" value="1"/>
</dbReference>
<accession>A0A543CIJ4</accession>
<protein>
    <recommendedName>
        <fullName evidence="15">ATP-dependent zinc metalloprotease FtsH</fullName>
        <ecNumber evidence="15">3.4.24.-</ecNumber>
    </recommendedName>
</protein>
<dbReference type="FunFam" id="1.10.8.60:FF:000001">
    <property type="entry name" value="ATP-dependent zinc metalloprotease FtsH"/>
    <property type="match status" value="1"/>
</dbReference>
<evidence type="ECO:0000256" key="13">
    <source>
        <dbReference type="ARBA" id="ARBA00023136"/>
    </source>
</evidence>
<keyword evidence="5 15" id="KW-0812">Transmembrane</keyword>
<evidence type="ECO:0000256" key="10">
    <source>
        <dbReference type="ARBA" id="ARBA00022840"/>
    </source>
</evidence>
<evidence type="ECO:0000256" key="5">
    <source>
        <dbReference type="ARBA" id="ARBA00022692"/>
    </source>
</evidence>
<evidence type="ECO:0000259" key="18">
    <source>
        <dbReference type="SMART" id="SM00382"/>
    </source>
</evidence>
<feature type="binding site" evidence="15">
    <location>
        <position position="501"/>
    </location>
    <ligand>
        <name>Zn(2+)</name>
        <dbReference type="ChEBI" id="CHEBI:29105"/>
        <note>catalytic</note>
    </ligand>
</feature>
<dbReference type="InterPro" id="IPR011546">
    <property type="entry name" value="Pept_M41_FtsH_extracell"/>
</dbReference>
<dbReference type="Proteomes" id="UP000316096">
    <property type="component" value="Unassembled WGS sequence"/>
</dbReference>
<dbReference type="Gene3D" id="3.40.50.300">
    <property type="entry name" value="P-loop containing nucleotide triphosphate hydrolases"/>
    <property type="match status" value="1"/>
</dbReference>
<keyword evidence="4 15" id="KW-0645">Protease</keyword>
<dbReference type="GO" id="GO:0005524">
    <property type="term" value="F:ATP binding"/>
    <property type="evidence" value="ECO:0007669"/>
    <property type="project" value="UniProtKB-UniRule"/>
</dbReference>
<evidence type="ECO:0000256" key="12">
    <source>
        <dbReference type="ARBA" id="ARBA00023049"/>
    </source>
</evidence>
<reference evidence="19 20" key="1">
    <citation type="submission" date="2019-06" db="EMBL/GenBank/DDBJ databases">
        <title>Sequencing the genomes of 1000 actinobacteria strains.</title>
        <authorList>
            <person name="Klenk H.-P."/>
        </authorList>
    </citation>
    <scope>NUCLEOTIDE SEQUENCE [LARGE SCALE GENOMIC DNA]</scope>
    <source>
        <strain evidence="19 20">DSM 102200</strain>
    </source>
</reference>
<sequence>MDLKRYFRGPLLWILAFGALVLLVMYGINPGGSYEKADTSRVVQAIQNNEVTSAQLVDKDQRIEVKLKSGKQLQASWVDGQGVNLANLLQEKTNAGQLKSYTVSVPKQNVFLSLLFSFLPIVVVVLIFLFIMNQMQGGGSRVMNFGKSKAKLVTKDTPKTTFADVAGADEAIEELQEIKEFLANPAKFQAIGAKIPKGVLLYGSPGTGKTLLARAVAGEAGVPFYSISGSDFVEMFVGVGASRVRDLFEQAKANAPSIIFVDEIDAVGRHRGAGLGGGHDEREQTLNQLLVEMDGFDVKGGVILIAATNRPDILDPALLRPGRFDRQIVIDRPDLEGRKGILRVHGRGKPFAPDVELDTIARRTPGFTGADLANVINEAALLTARMDRKQIDMDTLEESIDRVMAGPERKSRVMSDREKKTIAYHEGGHALVAHALPNADPVHKITILSRGQALGYTMTLPMEDKFLASRSEMLDQLAMLLGGRTAEELVFHEPTTGAANDIEKATAIARKMVTEYGMSERLGARKFGEGNGEPFLGRDMSHNRDYSEEIASAIDDEVRRLIESAHDIAWEILVEYRDVLDDLVLHLMDKETLSKNQVIDIFRPIEKRPANPSYSGYGKRLPSDRPPVLTPKELALMGPKDVKDLTQGNGSSGASHPADREEQDDSEGKA</sequence>
<dbReference type="FunFam" id="1.20.58.760:FF:000001">
    <property type="entry name" value="ATP-dependent zinc metalloprotease FtsH"/>
    <property type="match status" value="1"/>
</dbReference>
<dbReference type="NCBIfam" id="TIGR01241">
    <property type="entry name" value="FtsH_fam"/>
    <property type="match status" value="1"/>
</dbReference>
<feature type="active site" evidence="15">
    <location>
        <position position="426"/>
    </location>
</feature>
<evidence type="ECO:0000256" key="3">
    <source>
        <dbReference type="ARBA" id="ARBA00022475"/>
    </source>
</evidence>
<evidence type="ECO:0000256" key="16">
    <source>
        <dbReference type="RuleBase" id="RU003651"/>
    </source>
</evidence>
<dbReference type="Pfam" id="PF01434">
    <property type="entry name" value="Peptidase_M41"/>
    <property type="match status" value="1"/>
</dbReference>
<dbReference type="SMART" id="SM00382">
    <property type="entry name" value="AAA"/>
    <property type="match status" value="1"/>
</dbReference>